<organism evidence="1 2">
    <name type="scientific">Pyronema omphalodes (strain CBS 100304)</name>
    <name type="common">Pyronema confluens</name>
    <dbReference type="NCBI Taxonomy" id="1076935"/>
    <lineage>
        <taxon>Eukaryota</taxon>
        <taxon>Fungi</taxon>
        <taxon>Dikarya</taxon>
        <taxon>Ascomycota</taxon>
        <taxon>Pezizomycotina</taxon>
        <taxon>Pezizomycetes</taxon>
        <taxon>Pezizales</taxon>
        <taxon>Pyronemataceae</taxon>
        <taxon>Pyronema</taxon>
    </lineage>
</organism>
<sequence>MSTLRLDRGPPSTPSSEVLRYYVKNITADLYGKE</sequence>
<gene>
    <name evidence="1" type="ORF">PCON_09353</name>
</gene>
<keyword evidence="2" id="KW-1185">Reference proteome</keyword>
<dbReference type="EMBL" id="HF935496">
    <property type="protein sequence ID" value="CCX09760.1"/>
    <property type="molecule type" value="Genomic_DNA"/>
</dbReference>
<accession>U4L323</accession>
<proteinExistence type="predicted"/>
<dbReference type="Proteomes" id="UP000018144">
    <property type="component" value="Unassembled WGS sequence"/>
</dbReference>
<reference evidence="1 2" key="1">
    <citation type="journal article" date="2013" name="PLoS Genet.">
        <title>The genome and development-dependent transcriptomes of Pyronema confluens: a window into fungal evolution.</title>
        <authorList>
            <person name="Traeger S."/>
            <person name="Altegoer F."/>
            <person name="Freitag M."/>
            <person name="Gabaldon T."/>
            <person name="Kempken F."/>
            <person name="Kumar A."/>
            <person name="Marcet-Houben M."/>
            <person name="Poggeler S."/>
            <person name="Stajich J.E."/>
            <person name="Nowrousian M."/>
        </authorList>
    </citation>
    <scope>NUCLEOTIDE SEQUENCE [LARGE SCALE GENOMIC DNA]</scope>
    <source>
        <strain evidence="2">CBS 100304</strain>
        <tissue evidence="1">Vegetative mycelium</tissue>
    </source>
</reference>
<dbReference type="AlphaFoldDB" id="U4L323"/>
<name>U4L323_PYROM</name>
<evidence type="ECO:0000313" key="1">
    <source>
        <dbReference type="EMBL" id="CCX09760.1"/>
    </source>
</evidence>
<protein>
    <submittedName>
        <fullName evidence="1">Uncharacterized protein</fullName>
    </submittedName>
</protein>
<evidence type="ECO:0000313" key="2">
    <source>
        <dbReference type="Proteomes" id="UP000018144"/>
    </source>
</evidence>